<evidence type="ECO:0000256" key="1">
    <source>
        <dbReference type="SAM" id="MobiDB-lite"/>
    </source>
</evidence>
<comment type="caution">
    <text evidence="2">The sequence shown here is derived from an EMBL/GenBank/DDBJ whole genome shotgun (WGS) entry which is preliminary data.</text>
</comment>
<sequence>MGTFGRVCGSEWAPLGKAQVVGMEAVPAKAPKALRLSPTASSDCPALERDSCTSKGAVQRERARERESEREVTEMAEKKRDPQKTVAVFRACSAWWD</sequence>
<dbReference type="EMBL" id="SRLO01002633">
    <property type="protein sequence ID" value="TNN32538.1"/>
    <property type="molecule type" value="Genomic_DNA"/>
</dbReference>
<accession>A0A4Z2EUP2</accession>
<dbReference type="AlphaFoldDB" id="A0A4Z2EUP2"/>
<protein>
    <submittedName>
        <fullName evidence="2">Uncharacterized protein</fullName>
    </submittedName>
</protein>
<feature type="region of interest" description="Disordered" evidence="1">
    <location>
        <begin position="36"/>
        <end position="80"/>
    </location>
</feature>
<gene>
    <name evidence="2" type="ORF">EYF80_057301</name>
</gene>
<organism evidence="2 3">
    <name type="scientific">Liparis tanakae</name>
    <name type="common">Tanaka's snailfish</name>
    <dbReference type="NCBI Taxonomy" id="230148"/>
    <lineage>
        <taxon>Eukaryota</taxon>
        <taxon>Metazoa</taxon>
        <taxon>Chordata</taxon>
        <taxon>Craniata</taxon>
        <taxon>Vertebrata</taxon>
        <taxon>Euteleostomi</taxon>
        <taxon>Actinopterygii</taxon>
        <taxon>Neopterygii</taxon>
        <taxon>Teleostei</taxon>
        <taxon>Neoteleostei</taxon>
        <taxon>Acanthomorphata</taxon>
        <taxon>Eupercaria</taxon>
        <taxon>Perciformes</taxon>
        <taxon>Cottioidei</taxon>
        <taxon>Cottales</taxon>
        <taxon>Liparidae</taxon>
        <taxon>Liparis</taxon>
    </lineage>
</organism>
<keyword evidence="3" id="KW-1185">Reference proteome</keyword>
<feature type="compositionally biased region" description="Basic and acidic residues" evidence="1">
    <location>
        <begin position="46"/>
        <end position="80"/>
    </location>
</feature>
<dbReference type="Proteomes" id="UP000314294">
    <property type="component" value="Unassembled WGS sequence"/>
</dbReference>
<evidence type="ECO:0000313" key="2">
    <source>
        <dbReference type="EMBL" id="TNN32538.1"/>
    </source>
</evidence>
<name>A0A4Z2EUP2_9TELE</name>
<reference evidence="2 3" key="1">
    <citation type="submission" date="2019-03" db="EMBL/GenBank/DDBJ databases">
        <title>First draft genome of Liparis tanakae, snailfish: a comprehensive survey of snailfish specific genes.</title>
        <authorList>
            <person name="Kim W."/>
            <person name="Song I."/>
            <person name="Jeong J.-H."/>
            <person name="Kim D."/>
            <person name="Kim S."/>
            <person name="Ryu S."/>
            <person name="Song J.Y."/>
            <person name="Lee S.K."/>
        </authorList>
    </citation>
    <scope>NUCLEOTIDE SEQUENCE [LARGE SCALE GENOMIC DNA]</scope>
    <source>
        <tissue evidence="2">Muscle</tissue>
    </source>
</reference>
<proteinExistence type="predicted"/>
<evidence type="ECO:0000313" key="3">
    <source>
        <dbReference type="Proteomes" id="UP000314294"/>
    </source>
</evidence>